<dbReference type="Proteomes" id="UP000076078">
    <property type="component" value="Unassembled WGS sequence"/>
</dbReference>
<dbReference type="InterPro" id="IPR036322">
    <property type="entry name" value="WD40_repeat_dom_sf"/>
</dbReference>
<evidence type="ECO:0000256" key="3">
    <source>
        <dbReference type="ARBA" id="ARBA00022942"/>
    </source>
</evidence>
<dbReference type="OrthoDB" id="27537at2759"/>
<dbReference type="InterPro" id="IPR020472">
    <property type="entry name" value="WD40_PAC1"/>
</dbReference>
<dbReference type="InParanoid" id="A0A151ZSF5"/>
<organism evidence="6 7">
    <name type="scientific">Tieghemostelium lacteum</name>
    <name type="common">Slime mold</name>
    <name type="synonym">Dictyostelium lacteum</name>
    <dbReference type="NCBI Taxonomy" id="361077"/>
    <lineage>
        <taxon>Eukaryota</taxon>
        <taxon>Amoebozoa</taxon>
        <taxon>Evosea</taxon>
        <taxon>Eumycetozoa</taxon>
        <taxon>Dictyostelia</taxon>
        <taxon>Dictyosteliales</taxon>
        <taxon>Raperosteliaceae</taxon>
        <taxon>Tieghemostelium</taxon>
    </lineage>
</organism>
<evidence type="ECO:0000313" key="7">
    <source>
        <dbReference type="Proteomes" id="UP000076078"/>
    </source>
</evidence>
<dbReference type="InterPro" id="IPR051179">
    <property type="entry name" value="WD_repeat_multifunction"/>
</dbReference>
<name>A0A151ZSF5_TIELA</name>
<dbReference type="PROSITE" id="PS50294">
    <property type="entry name" value="WD_REPEATS_REGION"/>
    <property type="match status" value="2"/>
</dbReference>
<dbReference type="OMA" id="CNWNEAL"/>
<proteinExistence type="inferred from homology"/>
<reference evidence="6 7" key="1">
    <citation type="submission" date="2015-12" db="EMBL/GenBank/DDBJ databases">
        <title>Dictyostelia acquired genes for synthesis and detection of signals that induce cell-type specialization by lateral gene transfer from prokaryotes.</title>
        <authorList>
            <person name="Gloeckner G."/>
            <person name="Schaap P."/>
        </authorList>
    </citation>
    <scope>NUCLEOTIDE SEQUENCE [LARGE SCALE GENOMIC DNA]</scope>
    <source>
        <strain evidence="6 7">TK</strain>
    </source>
</reference>
<dbReference type="PROSITE" id="PS50082">
    <property type="entry name" value="WD_REPEATS_2"/>
    <property type="match status" value="2"/>
</dbReference>
<dbReference type="STRING" id="361077.A0A151ZSF5"/>
<dbReference type="Pfam" id="PF00400">
    <property type="entry name" value="WD40"/>
    <property type="match status" value="2"/>
</dbReference>
<accession>A0A151ZSF5</accession>
<evidence type="ECO:0000313" key="6">
    <source>
        <dbReference type="EMBL" id="KYQ96714.1"/>
    </source>
</evidence>
<keyword evidence="2" id="KW-0677">Repeat</keyword>
<keyword evidence="7" id="KW-1185">Reference proteome</keyword>
<dbReference type="SMART" id="SM00320">
    <property type="entry name" value="WD40"/>
    <property type="match status" value="6"/>
</dbReference>
<dbReference type="AlphaFoldDB" id="A0A151ZSF5"/>
<evidence type="ECO:0000256" key="1">
    <source>
        <dbReference type="ARBA" id="ARBA00022574"/>
    </source>
</evidence>
<sequence>MTSIETPYHFLPYISVQYDWQLAYKQDTDNFWISYKNELKSTIHGSVSTRKLNDKLIFEPNKPEFKLSSDSDDKNVIQVSYNGSNKMSIYSTDRIYKVLGGKKRITSMGVSNLGELGVYGSSDGTLEVFETSDGQVRRKLDGHVGDVDLAMFFPSGKVLLSGAGDGRLKVWDALEGTCAVTLMGHGGGITSAGLIDKGRNLISTSRDGSARLWDLPTSSTIATLTKLPRPINQCYVADGLLNGAQSNQEKKDQREFGTDGKAVILASEEGFLQIIDVVGKSVITQLSLSEQQSKSAFNACTVHRNYIIGGDHDGNIHLWDKNNYNTPLTRLQFTNSPIHQIVNSPNNPNCIWVTSGDGYVFQVNLDTFQIQTSLTGIDTDVVTSFNVVNDQIFTTSRDSFIRCYKSIQ</sequence>
<dbReference type="GO" id="GO:0000502">
    <property type="term" value="C:proteasome complex"/>
    <property type="evidence" value="ECO:0007669"/>
    <property type="project" value="UniProtKB-KW"/>
</dbReference>
<dbReference type="SUPFAM" id="SSF50978">
    <property type="entry name" value="WD40 repeat-like"/>
    <property type="match status" value="1"/>
</dbReference>
<comment type="caution">
    <text evidence="6">The sequence shown here is derived from an EMBL/GenBank/DDBJ whole genome shotgun (WGS) entry which is preliminary data.</text>
</comment>
<dbReference type="InterPro" id="IPR019775">
    <property type="entry name" value="WD40_repeat_CS"/>
</dbReference>
<protein>
    <submittedName>
        <fullName evidence="6">Putative WD40 repeat protein</fullName>
    </submittedName>
</protein>
<dbReference type="Gene3D" id="2.130.10.10">
    <property type="entry name" value="YVTN repeat-like/Quinoprotein amine dehydrogenase"/>
    <property type="match status" value="2"/>
</dbReference>
<evidence type="ECO:0000256" key="4">
    <source>
        <dbReference type="ARBA" id="ARBA00038321"/>
    </source>
</evidence>
<comment type="similarity">
    <text evidence="4">Belongs to the WD repeat PAAF1/RPN14 family.</text>
</comment>
<dbReference type="PRINTS" id="PR00320">
    <property type="entry name" value="GPROTEINBRPT"/>
</dbReference>
<dbReference type="PROSITE" id="PS00678">
    <property type="entry name" value="WD_REPEATS_1"/>
    <property type="match status" value="1"/>
</dbReference>
<keyword evidence="1 5" id="KW-0853">WD repeat</keyword>
<feature type="repeat" description="WD" evidence="5">
    <location>
        <begin position="140"/>
        <end position="181"/>
    </location>
</feature>
<dbReference type="InterPro" id="IPR015943">
    <property type="entry name" value="WD40/YVTN_repeat-like_dom_sf"/>
</dbReference>
<dbReference type="PANTHER" id="PTHR19857">
    <property type="entry name" value="MITOCHONDRIAL DIVISION PROTEIN 1-RELATED"/>
    <property type="match status" value="1"/>
</dbReference>
<gene>
    <name evidence="6" type="ORF">DLAC_04007</name>
</gene>
<dbReference type="InterPro" id="IPR001680">
    <property type="entry name" value="WD40_rpt"/>
</dbReference>
<evidence type="ECO:0000256" key="2">
    <source>
        <dbReference type="ARBA" id="ARBA00022737"/>
    </source>
</evidence>
<evidence type="ECO:0000256" key="5">
    <source>
        <dbReference type="PROSITE-ProRule" id="PRU00221"/>
    </source>
</evidence>
<dbReference type="EMBL" id="LODT01000021">
    <property type="protein sequence ID" value="KYQ96714.1"/>
    <property type="molecule type" value="Genomic_DNA"/>
</dbReference>
<dbReference type="PANTHER" id="PTHR19857:SF19">
    <property type="entry name" value="26S PROTEASOME REGULATORY SUBUNIT RPN14"/>
    <property type="match status" value="1"/>
</dbReference>
<feature type="repeat" description="WD" evidence="5">
    <location>
        <begin position="182"/>
        <end position="223"/>
    </location>
</feature>
<keyword evidence="3" id="KW-0647">Proteasome</keyword>